<dbReference type="InterPro" id="IPR023404">
    <property type="entry name" value="rSAM_horseshoe"/>
</dbReference>
<dbReference type="Gene3D" id="3.40.50.280">
    <property type="entry name" value="Cobalamin-binding domain"/>
    <property type="match status" value="1"/>
</dbReference>
<evidence type="ECO:0000256" key="4">
    <source>
        <dbReference type="ARBA" id="ARBA00022691"/>
    </source>
</evidence>
<gene>
    <name evidence="10" type="ORF">DPQ33_02155</name>
</gene>
<dbReference type="RefSeq" id="WP_144301541.1">
    <property type="nucleotide sequence ID" value="NZ_QMIE01000002.1"/>
</dbReference>
<feature type="domain" description="B12-binding" evidence="8">
    <location>
        <begin position="67"/>
        <end position="138"/>
    </location>
</feature>
<dbReference type="GO" id="GO:0005829">
    <property type="term" value="C:cytosol"/>
    <property type="evidence" value="ECO:0007669"/>
    <property type="project" value="TreeGrafter"/>
</dbReference>
<evidence type="ECO:0008006" key="12">
    <source>
        <dbReference type="Google" id="ProtNLM"/>
    </source>
</evidence>
<organism evidence="10 11">
    <name type="scientific">Oceanidesulfovibrio indonesiensis</name>
    <dbReference type="NCBI Taxonomy" id="54767"/>
    <lineage>
        <taxon>Bacteria</taxon>
        <taxon>Pseudomonadati</taxon>
        <taxon>Thermodesulfobacteriota</taxon>
        <taxon>Desulfovibrionia</taxon>
        <taxon>Desulfovibrionales</taxon>
        <taxon>Desulfovibrionaceae</taxon>
        <taxon>Oceanidesulfovibrio</taxon>
    </lineage>
</organism>
<dbReference type="Proteomes" id="UP000448292">
    <property type="component" value="Unassembled WGS sequence"/>
</dbReference>
<dbReference type="InterPro" id="IPR025274">
    <property type="entry name" value="DUF4070"/>
</dbReference>
<dbReference type="InterPro" id="IPR007197">
    <property type="entry name" value="rSAM"/>
</dbReference>
<accession>A0A7M3MHL4</accession>
<dbReference type="InterPro" id="IPR006158">
    <property type="entry name" value="Cobalamin-bd"/>
</dbReference>
<dbReference type="Gene3D" id="3.80.30.20">
    <property type="entry name" value="tm_1862 like domain"/>
    <property type="match status" value="1"/>
</dbReference>
<dbReference type="OrthoDB" id="9804952at2"/>
<evidence type="ECO:0000313" key="10">
    <source>
        <dbReference type="EMBL" id="TVM19183.1"/>
    </source>
</evidence>
<keyword evidence="5" id="KW-0479">Metal-binding</keyword>
<dbReference type="InterPro" id="IPR051198">
    <property type="entry name" value="BchE-like"/>
</dbReference>
<comment type="caution">
    <text evidence="10">The sequence shown here is derived from an EMBL/GenBank/DDBJ whole genome shotgun (WGS) entry which is preliminary data.</text>
</comment>
<dbReference type="InterPro" id="IPR058240">
    <property type="entry name" value="rSAM_sf"/>
</dbReference>
<keyword evidence="4" id="KW-0949">S-adenosyl-L-methionine</keyword>
<dbReference type="GO" id="GO:0046872">
    <property type="term" value="F:metal ion binding"/>
    <property type="evidence" value="ECO:0007669"/>
    <property type="project" value="UniProtKB-KW"/>
</dbReference>
<evidence type="ECO:0000259" key="8">
    <source>
        <dbReference type="PROSITE" id="PS51332"/>
    </source>
</evidence>
<evidence type="ECO:0000256" key="5">
    <source>
        <dbReference type="ARBA" id="ARBA00022723"/>
    </source>
</evidence>
<dbReference type="PROSITE" id="PS51332">
    <property type="entry name" value="B12_BINDING"/>
    <property type="match status" value="1"/>
</dbReference>
<keyword evidence="6" id="KW-0408">Iron</keyword>
<evidence type="ECO:0000256" key="6">
    <source>
        <dbReference type="ARBA" id="ARBA00023004"/>
    </source>
</evidence>
<evidence type="ECO:0000256" key="1">
    <source>
        <dbReference type="ARBA" id="ARBA00001966"/>
    </source>
</evidence>
<dbReference type="Pfam" id="PF04055">
    <property type="entry name" value="Radical_SAM"/>
    <property type="match status" value="1"/>
</dbReference>
<keyword evidence="3" id="KW-0808">Transferase</keyword>
<dbReference type="InterPro" id="IPR034466">
    <property type="entry name" value="Methyltransferase_Class_B"/>
</dbReference>
<keyword evidence="11" id="KW-1185">Reference proteome</keyword>
<dbReference type="SUPFAM" id="SSF102114">
    <property type="entry name" value="Radical SAM enzymes"/>
    <property type="match status" value="1"/>
</dbReference>
<evidence type="ECO:0000256" key="3">
    <source>
        <dbReference type="ARBA" id="ARBA00022679"/>
    </source>
</evidence>
<dbReference type="PANTHER" id="PTHR43409">
    <property type="entry name" value="ANAEROBIC MAGNESIUM-PROTOPORPHYRIN IX MONOMETHYL ESTER CYCLASE-RELATED"/>
    <property type="match status" value="1"/>
</dbReference>
<dbReference type="SFLD" id="SFLDS00029">
    <property type="entry name" value="Radical_SAM"/>
    <property type="match status" value="1"/>
</dbReference>
<reference evidence="10 11" key="1">
    <citation type="submission" date="2018-06" db="EMBL/GenBank/DDBJ databases">
        <title>Complete genome of Desulfovibrio indonesiensis P37SLT.</title>
        <authorList>
            <person name="Crispim J.S."/>
            <person name="Vidigal P.M.P."/>
            <person name="Silva L.C.F."/>
            <person name="Laguardia C.N."/>
            <person name="Araujo L.C."/>
            <person name="Dias R.S."/>
            <person name="Sousa M.P."/>
            <person name="Paula S.O."/>
            <person name="Silva C."/>
        </authorList>
    </citation>
    <scope>NUCLEOTIDE SEQUENCE [LARGE SCALE GENOMIC DNA]</scope>
    <source>
        <strain evidence="10 11">P37SLT</strain>
    </source>
</reference>
<feature type="domain" description="Radical SAM core" evidence="9">
    <location>
        <begin position="161"/>
        <end position="397"/>
    </location>
</feature>
<dbReference type="GO" id="GO:0051539">
    <property type="term" value="F:4 iron, 4 sulfur cluster binding"/>
    <property type="evidence" value="ECO:0007669"/>
    <property type="project" value="UniProtKB-KW"/>
</dbReference>
<protein>
    <recommendedName>
        <fullName evidence="12">B12-binding domain-containing radical SAM protein</fullName>
    </recommendedName>
</protein>
<dbReference type="GO" id="GO:0003824">
    <property type="term" value="F:catalytic activity"/>
    <property type="evidence" value="ECO:0007669"/>
    <property type="project" value="InterPro"/>
</dbReference>
<evidence type="ECO:0000259" key="9">
    <source>
        <dbReference type="PROSITE" id="PS51918"/>
    </source>
</evidence>
<dbReference type="SFLD" id="SFLDG01082">
    <property type="entry name" value="B12-binding_domain_containing"/>
    <property type="match status" value="1"/>
</dbReference>
<dbReference type="PROSITE" id="PS51918">
    <property type="entry name" value="RADICAL_SAM"/>
    <property type="match status" value="1"/>
</dbReference>
<keyword evidence="2" id="KW-0489">Methyltransferase</keyword>
<dbReference type="AlphaFoldDB" id="A0A7M3MHL4"/>
<dbReference type="SMART" id="SM00729">
    <property type="entry name" value="Elp3"/>
    <property type="match status" value="1"/>
</dbReference>
<keyword evidence="7" id="KW-0411">Iron-sulfur</keyword>
<proteinExistence type="predicted"/>
<dbReference type="EMBL" id="QMIE01000002">
    <property type="protein sequence ID" value="TVM19183.1"/>
    <property type="molecule type" value="Genomic_DNA"/>
</dbReference>
<dbReference type="InterPro" id="IPR006638">
    <property type="entry name" value="Elp3/MiaA/NifB-like_rSAM"/>
</dbReference>
<evidence type="ECO:0000313" key="11">
    <source>
        <dbReference type="Proteomes" id="UP000448292"/>
    </source>
</evidence>
<dbReference type="CDD" id="cd01335">
    <property type="entry name" value="Radical_SAM"/>
    <property type="match status" value="1"/>
</dbReference>
<name>A0A7M3MHL4_9BACT</name>
<dbReference type="SFLD" id="SFLDG01123">
    <property type="entry name" value="methyltransferase_(Class_B)"/>
    <property type="match status" value="1"/>
</dbReference>
<dbReference type="PANTHER" id="PTHR43409:SF7">
    <property type="entry name" value="BLL1977 PROTEIN"/>
    <property type="match status" value="1"/>
</dbReference>
<evidence type="ECO:0000256" key="7">
    <source>
        <dbReference type="ARBA" id="ARBA00023014"/>
    </source>
</evidence>
<evidence type="ECO:0000256" key="2">
    <source>
        <dbReference type="ARBA" id="ARBA00022603"/>
    </source>
</evidence>
<comment type="cofactor">
    <cofactor evidence="1">
        <name>[4Fe-4S] cluster</name>
        <dbReference type="ChEBI" id="CHEBI:49883"/>
    </cofactor>
</comment>
<dbReference type="Pfam" id="PF13282">
    <property type="entry name" value="DUF4070"/>
    <property type="match status" value="1"/>
</dbReference>
<sequence length="467" mass="53190">MSDKPRVLLIAASTGSRLRNRAFGMKLPLLGYPATNLALVAAVTPESFDISIVDECFEPVPYGQGDIALITGLTHHMPNVYRIADRLRAEGTRVVLCGMHVTALPEEALDHADAVIAGEVEAVWPEVLDDYLHGSLHPRYEGRPADLGSLPLPRRDLVNRKFYHPGEVIETTRGCPVGCGFCNVQNFYGARFRTRPPEQIEAELMEVFGPRPPQARWKEWIARHWHADIPYFIEKRLLYVMDSNLMSEPAHARKVCEVFRRVDLRWYGHVSFNVARNDEMLDLLAESGCMSVNIGFESLNQATINAVGKHTNRVTEYAECVRKLHERGIGVMGTFIVGFDEDGPEVFDRIADFALENQLETAFTLILTPLPGTRVYERMEAEGRITSRDWQDYDHGSVAFTPRNMTPSQLHWGMRSCWKRIYSLRGIRRRILRRPFVRPFFFLPINLGFRKCLRLIVSDSIWQPPAG</sequence>
<dbReference type="GO" id="GO:0031419">
    <property type="term" value="F:cobalamin binding"/>
    <property type="evidence" value="ECO:0007669"/>
    <property type="project" value="InterPro"/>
</dbReference>